<dbReference type="AlphaFoldDB" id="A0A067JV34"/>
<dbReference type="Proteomes" id="UP000027138">
    <property type="component" value="Unassembled WGS sequence"/>
</dbReference>
<organism evidence="1 2">
    <name type="scientific">Jatropha curcas</name>
    <name type="common">Barbados nut</name>
    <dbReference type="NCBI Taxonomy" id="180498"/>
    <lineage>
        <taxon>Eukaryota</taxon>
        <taxon>Viridiplantae</taxon>
        <taxon>Streptophyta</taxon>
        <taxon>Embryophyta</taxon>
        <taxon>Tracheophyta</taxon>
        <taxon>Spermatophyta</taxon>
        <taxon>Magnoliopsida</taxon>
        <taxon>eudicotyledons</taxon>
        <taxon>Gunneridae</taxon>
        <taxon>Pentapetalae</taxon>
        <taxon>rosids</taxon>
        <taxon>fabids</taxon>
        <taxon>Malpighiales</taxon>
        <taxon>Euphorbiaceae</taxon>
        <taxon>Crotonoideae</taxon>
        <taxon>Jatropheae</taxon>
        <taxon>Jatropha</taxon>
    </lineage>
</organism>
<sequence length="115" mass="13463">MILGANTLACQEGFELNVHHLHHMFNFAWRKGKDHPHLKAQKDFNMFPLKSSFLKEKWKERFFLIMHKDGFELVSAHNDISCQMRESGKMVATMQEDLRAEKAKVEQLEGVFAPF</sequence>
<dbReference type="EMBL" id="KK915184">
    <property type="protein sequence ID" value="KDP23855.1"/>
    <property type="molecule type" value="Genomic_DNA"/>
</dbReference>
<proteinExistence type="predicted"/>
<protein>
    <submittedName>
        <fullName evidence="1">Uncharacterized protein</fullName>
    </submittedName>
</protein>
<evidence type="ECO:0000313" key="2">
    <source>
        <dbReference type="Proteomes" id="UP000027138"/>
    </source>
</evidence>
<name>A0A067JV34_JATCU</name>
<reference evidence="1 2" key="1">
    <citation type="journal article" date="2014" name="PLoS ONE">
        <title>Global Analysis of Gene Expression Profiles in Physic Nut (Jatropha curcas L.) Seedlings Exposed to Salt Stress.</title>
        <authorList>
            <person name="Zhang L."/>
            <person name="Zhang C."/>
            <person name="Wu P."/>
            <person name="Chen Y."/>
            <person name="Li M."/>
            <person name="Jiang H."/>
            <person name="Wu G."/>
        </authorList>
    </citation>
    <scope>NUCLEOTIDE SEQUENCE [LARGE SCALE GENOMIC DNA]</scope>
    <source>
        <strain evidence="2">cv. GZQX0401</strain>
        <tissue evidence="1">Young leaves</tissue>
    </source>
</reference>
<gene>
    <name evidence="1" type="ORF">JCGZ_27168</name>
</gene>
<accession>A0A067JV34</accession>
<evidence type="ECO:0000313" key="1">
    <source>
        <dbReference type="EMBL" id="KDP23855.1"/>
    </source>
</evidence>
<keyword evidence="2" id="KW-1185">Reference proteome</keyword>